<reference evidence="6 7" key="1">
    <citation type="submission" date="2018-08" db="EMBL/GenBank/DDBJ databases">
        <title>A genome reference for cultivated species of the human gut microbiota.</title>
        <authorList>
            <person name="Zou Y."/>
            <person name="Xue W."/>
            <person name="Luo G."/>
        </authorList>
    </citation>
    <scope>NUCLEOTIDE SEQUENCE [LARGE SCALE GENOMIC DNA]</scope>
    <source>
        <strain evidence="6 7">AF36-16BH</strain>
    </source>
</reference>
<dbReference type="GO" id="GO:0009007">
    <property type="term" value="F:site-specific DNA-methyltransferase (adenine-specific) activity"/>
    <property type="evidence" value="ECO:0007669"/>
    <property type="project" value="UniProtKB-EC"/>
</dbReference>
<comment type="catalytic activity">
    <reaction evidence="4">
        <text>a 2'-deoxyadenosine in DNA + S-adenosyl-L-methionine = an N(6)-methyl-2'-deoxyadenosine in DNA + S-adenosyl-L-homocysteine + H(+)</text>
        <dbReference type="Rhea" id="RHEA:15197"/>
        <dbReference type="Rhea" id="RHEA-COMP:12418"/>
        <dbReference type="Rhea" id="RHEA-COMP:12419"/>
        <dbReference type="ChEBI" id="CHEBI:15378"/>
        <dbReference type="ChEBI" id="CHEBI:57856"/>
        <dbReference type="ChEBI" id="CHEBI:59789"/>
        <dbReference type="ChEBI" id="CHEBI:90615"/>
        <dbReference type="ChEBI" id="CHEBI:90616"/>
        <dbReference type="EC" id="2.1.1.72"/>
    </reaction>
</comment>
<accession>A0A415N7B2</accession>
<dbReference type="PANTHER" id="PTHR33841:SF1">
    <property type="entry name" value="DNA METHYLTRANSFERASE A"/>
    <property type="match status" value="1"/>
</dbReference>
<dbReference type="EMBL" id="QRPE01000017">
    <property type="protein sequence ID" value="RHL91624.1"/>
    <property type="molecule type" value="Genomic_DNA"/>
</dbReference>
<dbReference type="GO" id="GO:0032259">
    <property type="term" value="P:methylation"/>
    <property type="evidence" value="ECO:0007669"/>
    <property type="project" value="UniProtKB-KW"/>
</dbReference>
<feature type="domain" description="TaqI-like C-terminal specificity" evidence="5">
    <location>
        <begin position="80"/>
        <end position="242"/>
    </location>
</feature>
<dbReference type="Proteomes" id="UP000285013">
    <property type="component" value="Unassembled WGS sequence"/>
</dbReference>
<evidence type="ECO:0000313" key="7">
    <source>
        <dbReference type="Proteomes" id="UP000285013"/>
    </source>
</evidence>
<dbReference type="AlphaFoldDB" id="A0A415N7B2"/>
<sequence length="289" mass="32917">MVCDFVSSDSWVILSPIEQSIKRKIEAVGTPLKDWDIQINYGIKTGFNDAFIINTEKRDEILANCQTEDERNRTAELIRPILRGRDVKRYGYDWAGLWLINAHNGLKSKGIKPVDINDYPAIKEWLDNGGVAYNGKMYKGFSQIEKRSDRGDTPYNLRNCAYMEDFSKPKIVWGNLNLTASYAMVQDNSFINAPSPVIVPASKFLLAVLNSKLADYYIRQLGVTRNGGYFEYKPMFVEKLPVPQNADTKAVTDIESYVDSKNETAIDKAVYMLYGLTEEETLYIDKKGR</sequence>
<evidence type="ECO:0000313" key="6">
    <source>
        <dbReference type="EMBL" id="RHL91624.1"/>
    </source>
</evidence>
<evidence type="ECO:0000256" key="4">
    <source>
        <dbReference type="ARBA" id="ARBA00047942"/>
    </source>
</evidence>
<evidence type="ECO:0000259" key="5">
    <source>
        <dbReference type="Pfam" id="PF12950"/>
    </source>
</evidence>
<evidence type="ECO:0000256" key="1">
    <source>
        <dbReference type="ARBA" id="ARBA00011900"/>
    </source>
</evidence>
<name>A0A415N7B2_9BACE</name>
<keyword evidence="6" id="KW-0255">Endonuclease</keyword>
<organism evidence="6 7">
    <name type="scientific">Bacteroides intestinalis</name>
    <dbReference type="NCBI Taxonomy" id="329854"/>
    <lineage>
        <taxon>Bacteria</taxon>
        <taxon>Pseudomonadati</taxon>
        <taxon>Bacteroidota</taxon>
        <taxon>Bacteroidia</taxon>
        <taxon>Bacteroidales</taxon>
        <taxon>Bacteroidaceae</taxon>
        <taxon>Bacteroides</taxon>
    </lineage>
</organism>
<dbReference type="EC" id="2.1.1.72" evidence="1"/>
<dbReference type="InterPro" id="IPR050953">
    <property type="entry name" value="N4_N6_ade-DNA_methylase"/>
</dbReference>
<dbReference type="PANTHER" id="PTHR33841">
    <property type="entry name" value="DNA METHYLTRANSFERASE YEEA-RELATED"/>
    <property type="match status" value="1"/>
</dbReference>
<protein>
    <recommendedName>
        <fullName evidence="1">site-specific DNA-methyltransferase (adenine-specific)</fullName>
        <ecNumber evidence="1">2.1.1.72</ecNumber>
    </recommendedName>
</protein>
<evidence type="ECO:0000256" key="2">
    <source>
        <dbReference type="ARBA" id="ARBA00022603"/>
    </source>
</evidence>
<evidence type="ECO:0000256" key="3">
    <source>
        <dbReference type="ARBA" id="ARBA00022679"/>
    </source>
</evidence>
<dbReference type="Pfam" id="PF12950">
    <property type="entry name" value="TaqI_C"/>
    <property type="match status" value="1"/>
</dbReference>
<keyword evidence="2" id="KW-0489">Methyltransferase</keyword>
<dbReference type="GO" id="GO:0004519">
    <property type="term" value="F:endonuclease activity"/>
    <property type="evidence" value="ECO:0007669"/>
    <property type="project" value="UniProtKB-KW"/>
</dbReference>
<keyword evidence="6" id="KW-0378">Hydrolase</keyword>
<comment type="caution">
    <text evidence="6">The sequence shown here is derived from an EMBL/GenBank/DDBJ whole genome shotgun (WGS) entry which is preliminary data.</text>
</comment>
<gene>
    <name evidence="6" type="ORF">DWZ95_14045</name>
</gene>
<dbReference type="InterPro" id="IPR025931">
    <property type="entry name" value="TaqI_C"/>
</dbReference>
<proteinExistence type="predicted"/>
<keyword evidence="3" id="KW-0808">Transferase</keyword>
<keyword evidence="6" id="KW-0540">Nuclease</keyword>